<proteinExistence type="predicted"/>
<dbReference type="Proteomes" id="UP000192527">
    <property type="component" value="Chromosome"/>
</dbReference>
<keyword evidence="1" id="KW-0472">Membrane</keyword>
<dbReference type="OrthoDB" id="9813172at2"/>
<feature type="transmembrane region" description="Helical" evidence="1">
    <location>
        <begin position="108"/>
        <end position="126"/>
    </location>
</feature>
<feature type="transmembrane region" description="Helical" evidence="1">
    <location>
        <begin position="138"/>
        <end position="156"/>
    </location>
</feature>
<dbReference type="STRING" id="402384.HM131_03835"/>
<evidence type="ECO:0000256" key="1">
    <source>
        <dbReference type="SAM" id="Phobius"/>
    </source>
</evidence>
<keyword evidence="1" id="KW-1133">Transmembrane helix</keyword>
<dbReference type="Pfam" id="PF14808">
    <property type="entry name" value="TMEM164"/>
    <property type="match status" value="1"/>
</dbReference>
<feature type="transmembrane region" description="Helical" evidence="1">
    <location>
        <begin position="212"/>
        <end position="233"/>
    </location>
</feature>
<name>A0A1W5ZRW5_9BACI</name>
<feature type="transmembrane region" description="Helical" evidence="1">
    <location>
        <begin position="81"/>
        <end position="101"/>
    </location>
</feature>
<feature type="transmembrane region" description="Helical" evidence="1">
    <location>
        <begin position="50"/>
        <end position="69"/>
    </location>
</feature>
<accession>A0A1W5ZRW5</accession>
<dbReference type="RefSeq" id="WP_085028118.1">
    <property type="nucleotide sequence ID" value="NZ_CP020772.1"/>
</dbReference>
<keyword evidence="3" id="KW-1185">Reference proteome</keyword>
<evidence type="ECO:0000313" key="3">
    <source>
        <dbReference type="Proteomes" id="UP000192527"/>
    </source>
</evidence>
<reference evidence="2 3" key="1">
    <citation type="submission" date="2017-04" db="EMBL/GenBank/DDBJ databases">
        <title>The whole genome sequencing and assembly of Halobacillus mangrovi strain.</title>
        <authorList>
            <person name="Lee S.-J."/>
            <person name="Park M.-K."/>
            <person name="Kim J.-Y."/>
            <person name="Lee Y.-J."/>
            <person name="Yi H."/>
            <person name="Bahn Y.-S."/>
            <person name="Kim J.F."/>
            <person name="Lee D.-W."/>
        </authorList>
    </citation>
    <scope>NUCLEOTIDE SEQUENCE [LARGE SCALE GENOMIC DNA]</scope>
    <source>
        <strain evidence="2 3">KTB 131</strain>
    </source>
</reference>
<dbReference type="EMBL" id="CP020772">
    <property type="protein sequence ID" value="ARI76015.1"/>
    <property type="molecule type" value="Genomic_DNA"/>
</dbReference>
<evidence type="ECO:0008006" key="4">
    <source>
        <dbReference type="Google" id="ProtNLM"/>
    </source>
</evidence>
<feature type="transmembrane region" description="Helical" evidence="1">
    <location>
        <begin position="20"/>
        <end position="38"/>
    </location>
</feature>
<feature type="transmembrane region" description="Helical" evidence="1">
    <location>
        <begin position="168"/>
        <end position="192"/>
    </location>
</feature>
<gene>
    <name evidence="2" type="ORF">HM131_03835</name>
</gene>
<dbReference type="InterPro" id="IPR011737">
    <property type="entry name" value="CHP02206_TP0381"/>
</dbReference>
<dbReference type="NCBIfam" id="TIGR02206">
    <property type="entry name" value="intg_mem_TP0381"/>
    <property type="match status" value="1"/>
</dbReference>
<organism evidence="2 3">
    <name type="scientific">Halobacillus mangrovi</name>
    <dbReference type="NCBI Taxonomy" id="402384"/>
    <lineage>
        <taxon>Bacteria</taxon>
        <taxon>Bacillati</taxon>
        <taxon>Bacillota</taxon>
        <taxon>Bacilli</taxon>
        <taxon>Bacillales</taxon>
        <taxon>Bacillaceae</taxon>
        <taxon>Halobacillus</taxon>
    </lineage>
</organism>
<dbReference type="AlphaFoldDB" id="A0A1W5ZRW5"/>
<evidence type="ECO:0000313" key="2">
    <source>
        <dbReference type="EMBL" id="ARI76015.1"/>
    </source>
</evidence>
<protein>
    <recommendedName>
        <fullName evidence="4">TIGR02206 family membrane protein</fullName>
    </recommendedName>
</protein>
<dbReference type="KEGG" id="hmn:HM131_03835"/>
<keyword evidence="1" id="KW-0812">Transmembrane</keyword>
<sequence length="240" mass="27567">MKAWFTPGSDYPFQSFGTSHIYVLLTFFLVLASILLFGRQLSKHHRTFQTVRFSLLILLIWSEASYQTWTAANGLWSFADHMPLHLCGIASLLGMVSLITFHPKLIKINFFIGIVPALIALITPDLPYDYQHYRFWKFFLHHMAIPWTSLFLVVTTRTKISWKDAIETYAYLVGYAIFIAFINLWTGSNYLYLDHPPSAGTPLSYIGDGFVYILNLSGIALFTFLIMFGLYHLGEKISKQ</sequence>